<evidence type="ECO:0000256" key="1">
    <source>
        <dbReference type="SAM" id="MobiDB-lite"/>
    </source>
</evidence>
<dbReference type="EMBL" id="JADNRY010000003">
    <property type="protein sequence ID" value="KAF9077857.1"/>
    <property type="molecule type" value="Genomic_DNA"/>
</dbReference>
<protein>
    <submittedName>
        <fullName evidence="2">Uncharacterized protein</fullName>
    </submittedName>
</protein>
<accession>A0A9P5QAR7</accession>
<dbReference type="AlphaFoldDB" id="A0A9P5QAR7"/>
<evidence type="ECO:0000313" key="3">
    <source>
        <dbReference type="Proteomes" id="UP000772434"/>
    </source>
</evidence>
<comment type="caution">
    <text evidence="2">The sequence shown here is derived from an EMBL/GenBank/DDBJ whole genome shotgun (WGS) entry which is preliminary data.</text>
</comment>
<organism evidence="2 3">
    <name type="scientific">Rhodocollybia butyracea</name>
    <dbReference type="NCBI Taxonomy" id="206335"/>
    <lineage>
        <taxon>Eukaryota</taxon>
        <taxon>Fungi</taxon>
        <taxon>Dikarya</taxon>
        <taxon>Basidiomycota</taxon>
        <taxon>Agaricomycotina</taxon>
        <taxon>Agaricomycetes</taxon>
        <taxon>Agaricomycetidae</taxon>
        <taxon>Agaricales</taxon>
        <taxon>Marasmiineae</taxon>
        <taxon>Omphalotaceae</taxon>
        <taxon>Rhodocollybia</taxon>
    </lineage>
</organism>
<evidence type="ECO:0000313" key="2">
    <source>
        <dbReference type="EMBL" id="KAF9077857.1"/>
    </source>
</evidence>
<feature type="region of interest" description="Disordered" evidence="1">
    <location>
        <begin position="1"/>
        <end position="56"/>
    </location>
</feature>
<gene>
    <name evidence="2" type="ORF">BDP27DRAFT_1357240</name>
</gene>
<dbReference type="Proteomes" id="UP000772434">
    <property type="component" value="Unassembled WGS sequence"/>
</dbReference>
<name>A0A9P5QAR7_9AGAR</name>
<reference evidence="2" key="1">
    <citation type="submission" date="2020-11" db="EMBL/GenBank/DDBJ databases">
        <authorList>
            <consortium name="DOE Joint Genome Institute"/>
            <person name="Ahrendt S."/>
            <person name="Riley R."/>
            <person name="Andreopoulos W."/>
            <person name="Labutti K."/>
            <person name="Pangilinan J."/>
            <person name="Ruiz-Duenas F.J."/>
            <person name="Barrasa J.M."/>
            <person name="Sanchez-Garcia M."/>
            <person name="Camarero S."/>
            <person name="Miyauchi S."/>
            <person name="Serrano A."/>
            <person name="Linde D."/>
            <person name="Babiker R."/>
            <person name="Drula E."/>
            <person name="Ayuso-Fernandez I."/>
            <person name="Pacheco R."/>
            <person name="Padilla G."/>
            <person name="Ferreira P."/>
            <person name="Barriuso J."/>
            <person name="Kellner H."/>
            <person name="Castanera R."/>
            <person name="Alfaro M."/>
            <person name="Ramirez L."/>
            <person name="Pisabarro A.G."/>
            <person name="Kuo A."/>
            <person name="Tritt A."/>
            <person name="Lipzen A."/>
            <person name="He G."/>
            <person name="Yan M."/>
            <person name="Ng V."/>
            <person name="Cullen D."/>
            <person name="Martin F."/>
            <person name="Rosso M.-N."/>
            <person name="Henrissat B."/>
            <person name="Hibbett D."/>
            <person name="Martinez A.T."/>
            <person name="Grigoriev I.V."/>
        </authorList>
    </citation>
    <scope>NUCLEOTIDE SEQUENCE</scope>
    <source>
        <strain evidence="2">AH 40177</strain>
    </source>
</reference>
<feature type="compositionally biased region" description="Polar residues" evidence="1">
    <location>
        <begin position="25"/>
        <end position="44"/>
    </location>
</feature>
<sequence length="222" mass="24175">MPLSNENVRPPTSEYVSLIDPPQSPTTSLGSTVGSSPEAKSQPSLPKVTDSETAVLDPHSKDMDITDALALKLRKKLLSEINLFAFRTFLLPASIAMIVSKGENEPGHYSCPSTPKLQTPLLMPNSTLVPPISEIKYTGSMRPDPPSGFVAVLPLWRAVIYGLEVSIDKHQRLEIFWGAPSDEEADAVWGLCEEIWMAMGMDSEKLQKLSKAEGVQSRVGSV</sequence>
<keyword evidence="3" id="KW-1185">Reference proteome</keyword>
<proteinExistence type="predicted"/>